<keyword evidence="8" id="KW-1185">Reference proteome</keyword>
<keyword evidence="2 3" id="KW-0067">ATP-binding</keyword>
<reference evidence="8" key="1">
    <citation type="journal article" date="2018" name="Nat. Microbiol.">
        <title>Leveraging single-cell genomics to expand the fungal tree of life.</title>
        <authorList>
            <person name="Ahrendt S.R."/>
            <person name="Quandt C.A."/>
            <person name="Ciobanu D."/>
            <person name="Clum A."/>
            <person name="Salamov A."/>
            <person name="Andreopoulos B."/>
            <person name="Cheng J.F."/>
            <person name="Woyke T."/>
            <person name="Pelin A."/>
            <person name="Henrissat B."/>
            <person name="Reynolds N.K."/>
            <person name="Benny G.L."/>
            <person name="Smith M.E."/>
            <person name="James T.Y."/>
            <person name="Grigoriev I.V."/>
        </authorList>
    </citation>
    <scope>NUCLEOTIDE SEQUENCE [LARGE SCALE GENOMIC DNA]</scope>
</reference>
<dbReference type="SMART" id="SM00220">
    <property type="entry name" value="S_TKc"/>
    <property type="match status" value="1"/>
</dbReference>
<evidence type="ECO:0000256" key="2">
    <source>
        <dbReference type="ARBA" id="ARBA00022840"/>
    </source>
</evidence>
<evidence type="ECO:0000256" key="5">
    <source>
        <dbReference type="SAM" id="MobiDB-lite"/>
    </source>
</evidence>
<evidence type="ECO:0000256" key="4">
    <source>
        <dbReference type="RuleBase" id="RU000304"/>
    </source>
</evidence>
<keyword evidence="1 3" id="KW-0547">Nucleotide-binding</keyword>
<keyword evidence="4" id="KW-0723">Serine/threonine-protein kinase</keyword>
<dbReference type="InterPro" id="IPR017441">
    <property type="entry name" value="Protein_kinase_ATP_BS"/>
</dbReference>
<gene>
    <name evidence="7" type="ORF">BJ684DRAFT_11319</name>
</gene>
<evidence type="ECO:0000313" key="8">
    <source>
        <dbReference type="Proteomes" id="UP000267251"/>
    </source>
</evidence>
<protein>
    <submittedName>
        <fullName evidence="7">Kinase-like domain-containing protein</fullName>
    </submittedName>
</protein>
<dbReference type="OrthoDB" id="1738954at2759"/>
<evidence type="ECO:0000256" key="3">
    <source>
        <dbReference type="PROSITE-ProRule" id="PRU10141"/>
    </source>
</evidence>
<dbReference type="PROSITE" id="PS00108">
    <property type="entry name" value="PROTEIN_KINASE_ST"/>
    <property type="match status" value="1"/>
</dbReference>
<dbReference type="PROSITE" id="PS50011">
    <property type="entry name" value="PROTEIN_KINASE_DOM"/>
    <property type="match status" value="1"/>
</dbReference>
<dbReference type="FunFam" id="3.30.200.20:FF:000042">
    <property type="entry name" value="Aurora kinase A"/>
    <property type="match status" value="1"/>
</dbReference>
<feature type="domain" description="Protein kinase" evidence="6">
    <location>
        <begin position="44"/>
        <end position="329"/>
    </location>
</feature>
<dbReference type="GO" id="GO:0004674">
    <property type="term" value="F:protein serine/threonine kinase activity"/>
    <property type="evidence" value="ECO:0007669"/>
    <property type="project" value="UniProtKB-KW"/>
</dbReference>
<evidence type="ECO:0000259" key="6">
    <source>
        <dbReference type="PROSITE" id="PS50011"/>
    </source>
</evidence>
<dbReference type="EMBL" id="KZ988288">
    <property type="protein sequence ID" value="RKP12561.1"/>
    <property type="molecule type" value="Genomic_DNA"/>
</dbReference>
<comment type="similarity">
    <text evidence="4">Belongs to the protein kinase superfamily.</text>
</comment>
<dbReference type="Gene3D" id="3.30.200.20">
    <property type="entry name" value="Phosphorylase Kinase, domain 1"/>
    <property type="match status" value="1"/>
</dbReference>
<keyword evidence="7" id="KW-0808">Transferase</keyword>
<name>A0A4P9Y379_9FUNG</name>
<dbReference type="AlphaFoldDB" id="A0A4P9Y379"/>
<evidence type="ECO:0000256" key="1">
    <source>
        <dbReference type="ARBA" id="ARBA00022741"/>
    </source>
</evidence>
<dbReference type="PANTHER" id="PTHR24347">
    <property type="entry name" value="SERINE/THREONINE-PROTEIN KINASE"/>
    <property type="match status" value="1"/>
</dbReference>
<evidence type="ECO:0000313" key="7">
    <source>
        <dbReference type="EMBL" id="RKP12561.1"/>
    </source>
</evidence>
<proteinExistence type="inferred from homology"/>
<dbReference type="InterPro" id="IPR008271">
    <property type="entry name" value="Ser/Thr_kinase_AS"/>
</dbReference>
<dbReference type="PROSITE" id="PS00107">
    <property type="entry name" value="PROTEIN_KINASE_ATP"/>
    <property type="match status" value="1"/>
</dbReference>
<accession>A0A4P9Y379</accession>
<keyword evidence="7" id="KW-0418">Kinase</keyword>
<feature type="binding site" evidence="3">
    <location>
        <position position="73"/>
    </location>
    <ligand>
        <name>ATP</name>
        <dbReference type="ChEBI" id="CHEBI:30616"/>
    </ligand>
</feature>
<sequence length="343" mass="38439">MLEGHAESTYNHQHRDNSLFPAPGHKEDGSPKTPVPHLPDLKGYILMEKLGDGAFSQVYRAKELATGLEVAIKVVTKSQLNPAQRTNILKEVTITRQLRHRNIVQMRAFFDTPEHFYLVLEVIPGGELFHRIVRLTYFSEPLARHVALQIGEAIRFLHLERGVVHRDIKPENLLFDPIPLIPSSPSANTGQEAKVDEGKFCPGQGGGGIGRVVLADFGLSKVVWAEDTATPCGTVGYTAPEIVRDERYSTGVDMWALGCVLYTMLCGFPPFYDENVRQLTEKVARGQYTFLSPWWDDISPEAKDLVSHLLEVDPAKRYSITQFLEHPWCQGMERGQPCPIPVS</sequence>
<dbReference type="Proteomes" id="UP000267251">
    <property type="component" value="Unassembled WGS sequence"/>
</dbReference>
<dbReference type="InterPro" id="IPR011009">
    <property type="entry name" value="Kinase-like_dom_sf"/>
</dbReference>
<dbReference type="SUPFAM" id="SSF56112">
    <property type="entry name" value="Protein kinase-like (PK-like)"/>
    <property type="match status" value="1"/>
</dbReference>
<dbReference type="Gene3D" id="1.10.510.10">
    <property type="entry name" value="Transferase(Phosphotransferase) domain 1"/>
    <property type="match status" value="1"/>
</dbReference>
<dbReference type="Pfam" id="PF00069">
    <property type="entry name" value="Pkinase"/>
    <property type="match status" value="1"/>
</dbReference>
<feature type="region of interest" description="Disordered" evidence="5">
    <location>
        <begin position="1"/>
        <end position="36"/>
    </location>
</feature>
<feature type="non-terminal residue" evidence="7">
    <location>
        <position position="343"/>
    </location>
</feature>
<organism evidence="7 8">
    <name type="scientific">Piptocephalis cylindrospora</name>
    <dbReference type="NCBI Taxonomy" id="1907219"/>
    <lineage>
        <taxon>Eukaryota</taxon>
        <taxon>Fungi</taxon>
        <taxon>Fungi incertae sedis</taxon>
        <taxon>Zoopagomycota</taxon>
        <taxon>Zoopagomycotina</taxon>
        <taxon>Zoopagomycetes</taxon>
        <taxon>Zoopagales</taxon>
        <taxon>Piptocephalidaceae</taxon>
        <taxon>Piptocephalis</taxon>
    </lineage>
</organism>
<dbReference type="InterPro" id="IPR000719">
    <property type="entry name" value="Prot_kinase_dom"/>
</dbReference>
<dbReference type="GO" id="GO:0005524">
    <property type="term" value="F:ATP binding"/>
    <property type="evidence" value="ECO:0007669"/>
    <property type="project" value="UniProtKB-UniRule"/>
</dbReference>